<keyword evidence="4 5" id="KW-0472">Membrane</keyword>
<evidence type="ECO:0000256" key="3">
    <source>
        <dbReference type="ARBA" id="ARBA00022989"/>
    </source>
</evidence>
<comment type="caution">
    <text evidence="7">The sequence shown here is derived from an EMBL/GenBank/DDBJ whole genome shotgun (WGS) entry which is preliminary data.</text>
</comment>
<comment type="subcellular location">
    <subcellularLocation>
        <location evidence="5">Cell membrane</location>
        <topology evidence="5">Multi-pass membrane protein</topology>
    </subcellularLocation>
</comment>
<protein>
    <recommendedName>
        <fullName evidence="5">UPF0182 protein J2S59_003903</fullName>
    </recommendedName>
</protein>
<dbReference type="HAMAP" id="MF_01600">
    <property type="entry name" value="UPF0182"/>
    <property type="match status" value="1"/>
</dbReference>
<dbReference type="RefSeq" id="WP_306825416.1">
    <property type="nucleotide sequence ID" value="NZ_JAUSQM010000001.1"/>
</dbReference>
<accession>A0ABT9NUJ0</accession>
<feature type="compositionally biased region" description="Acidic residues" evidence="6">
    <location>
        <begin position="908"/>
        <end position="928"/>
    </location>
</feature>
<feature type="transmembrane region" description="Helical" evidence="5">
    <location>
        <begin position="296"/>
        <end position="316"/>
    </location>
</feature>
<evidence type="ECO:0000256" key="6">
    <source>
        <dbReference type="SAM" id="MobiDB-lite"/>
    </source>
</evidence>
<keyword evidence="2 5" id="KW-0812">Transmembrane</keyword>
<feature type="region of interest" description="Disordered" evidence="6">
    <location>
        <begin position="908"/>
        <end position="947"/>
    </location>
</feature>
<name>A0ABT9NUJ0_9ACTN</name>
<sequence length="991" mass="109382">MSGYFDGPPAPPRRPAPPPPPERPQRSRALIGTLVVLAVAFVLLSSFTGIWTDRLWFRDLDFGGVFTTLISTRVVLFIVFGLLMFAVVAVNLWIAYRLRPTFRAHSPEQASLDRYRQVVEPIRLWLLLGLSLAMAIFAGISAAGQWRNYLLWRNGGEFGETDPYFNRDLGFFMFDLPWLHYLVDFAMAAAVIGLLAAALVHYLYGGIRLQASNDKLSGGAQGQLSVLVGLFILFKAVDYYLDRFDLTTDTGGLITGLTYTSENAVLPSRNILMFIALICAILFFANVWRRTWMLPGIGLGLLVLSAVLLGMVWPAIVQQFQVNPSEPNRERPYIQRNIEATRAAYNIDNTEVVNFAATTQLEPDQVLADAQSIPGIRLLDPSLVSDTFTQLQQVRGYYGVPDVLDVDRYQIDGEERDVVIAARELNQDGLPASQRNWANEHTVYTHGYGVIAAFGNQRNAANEQVPNDGEPAWAEQDIPPRGVLSELADDYVPQIYFGEQSPNYSIVGKREGGDDIELDIPEGEDGGSARYSSYDGETGVSVGNLFNKLLYAIKFGEPNLVLSDRVHGNSKILYDRHPKERVEKVAPWLTADNDIYPAVVDGRVVWIVDAYTLSDRYPLSEKRSLEEMTEDQLNPVAAFATLPTDEINYMRNSVKAVVDAYDGTVTLYEWDEEDPLLQAWSKAFDGTVKPRSEIPESLLNHLRYPEDMFKVQRHLLQQYHVTDAATFYAGTDRWAVPTDPTRNDLYQPPYRLSVSLPDQEEPVFSLTSVFTPANRQNLASFIAVGGDAAKDNYGKIQILRLPGNTQVSGPQQIANEVAADEDIQNALFPFTRGDAQARYGNLLTLPVGNGLLYVQPVYTLRQGGAEGTYPVLRFVLASFGGEIGYGTTLAAALEDVLGGGDIQEEIDGEEAPELPEAPEDPDAGEGDQPDPTPAPGTGGVPDDADVATLLAEAEAKFTEAQQALEDGDLGGYQDAVSEARALIRRALQDVE</sequence>
<reference evidence="7 8" key="1">
    <citation type="submission" date="2023-07" db="EMBL/GenBank/DDBJ databases">
        <title>Sequencing the genomes of 1000 actinobacteria strains.</title>
        <authorList>
            <person name="Klenk H.-P."/>
        </authorList>
    </citation>
    <scope>NUCLEOTIDE SEQUENCE [LARGE SCALE GENOMIC DNA]</scope>
    <source>
        <strain evidence="7 8">GD13</strain>
    </source>
</reference>
<feature type="region of interest" description="Disordered" evidence="6">
    <location>
        <begin position="1"/>
        <end position="25"/>
    </location>
</feature>
<evidence type="ECO:0000256" key="1">
    <source>
        <dbReference type="ARBA" id="ARBA00022475"/>
    </source>
</evidence>
<feature type="transmembrane region" description="Helical" evidence="5">
    <location>
        <begin position="124"/>
        <end position="144"/>
    </location>
</feature>
<comment type="similarity">
    <text evidence="5">Belongs to the UPF0182 family.</text>
</comment>
<evidence type="ECO:0000313" key="8">
    <source>
        <dbReference type="Proteomes" id="UP001240447"/>
    </source>
</evidence>
<evidence type="ECO:0000256" key="5">
    <source>
        <dbReference type="HAMAP-Rule" id="MF_01600"/>
    </source>
</evidence>
<feature type="transmembrane region" description="Helical" evidence="5">
    <location>
        <begin position="224"/>
        <end position="241"/>
    </location>
</feature>
<keyword evidence="1 5" id="KW-1003">Cell membrane</keyword>
<keyword evidence="3 5" id="KW-1133">Transmembrane helix</keyword>
<dbReference type="Proteomes" id="UP001240447">
    <property type="component" value="Unassembled WGS sequence"/>
</dbReference>
<dbReference type="PANTHER" id="PTHR39344">
    <property type="entry name" value="UPF0182 PROTEIN SLL1060"/>
    <property type="match status" value="1"/>
</dbReference>
<evidence type="ECO:0000313" key="7">
    <source>
        <dbReference type="EMBL" id="MDP9824094.1"/>
    </source>
</evidence>
<keyword evidence="8" id="KW-1185">Reference proteome</keyword>
<dbReference type="Pfam" id="PF03699">
    <property type="entry name" value="UPF0182"/>
    <property type="match status" value="1"/>
</dbReference>
<dbReference type="PANTHER" id="PTHR39344:SF1">
    <property type="entry name" value="UPF0182 PROTEIN SLL1060"/>
    <property type="match status" value="1"/>
</dbReference>
<feature type="compositionally biased region" description="Pro residues" evidence="6">
    <location>
        <begin position="8"/>
        <end position="22"/>
    </location>
</feature>
<evidence type="ECO:0000256" key="2">
    <source>
        <dbReference type="ARBA" id="ARBA00022692"/>
    </source>
</evidence>
<dbReference type="EMBL" id="JAUSQM010000001">
    <property type="protein sequence ID" value="MDP9824094.1"/>
    <property type="molecule type" value="Genomic_DNA"/>
</dbReference>
<evidence type="ECO:0000256" key="4">
    <source>
        <dbReference type="ARBA" id="ARBA00023136"/>
    </source>
</evidence>
<dbReference type="InterPro" id="IPR005372">
    <property type="entry name" value="UPF0182"/>
</dbReference>
<gene>
    <name evidence="7" type="ORF">J2S59_003903</name>
</gene>
<proteinExistence type="inferred from homology"/>
<organism evidence="7 8">
    <name type="scientific">Nocardioides massiliensis</name>
    <dbReference type="NCBI Taxonomy" id="1325935"/>
    <lineage>
        <taxon>Bacteria</taxon>
        <taxon>Bacillati</taxon>
        <taxon>Actinomycetota</taxon>
        <taxon>Actinomycetes</taxon>
        <taxon>Propionibacteriales</taxon>
        <taxon>Nocardioidaceae</taxon>
        <taxon>Nocardioides</taxon>
    </lineage>
</organism>
<feature type="transmembrane region" description="Helical" evidence="5">
    <location>
        <begin position="70"/>
        <end position="96"/>
    </location>
</feature>
<feature type="transmembrane region" description="Helical" evidence="5">
    <location>
        <begin position="271"/>
        <end position="289"/>
    </location>
</feature>
<feature type="transmembrane region" description="Helical" evidence="5">
    <location>
        <begin position="178"/>
        <end position="204"/>
    </location>
</feature>
<feature type="transmembrane region" description="Helical" evidence="5">
    <location>
        <begin position="29"/>
        <end position="50"/>
    </location>
</feature>